<keyword evidence="2" id="KW-0812">Transmembrane</keyword>
<accession>G0UTX5</accession>
<dbReference type="PROSITE" id="PS51257">
    <property type="entry name" value="PROKAR_LIPOPROTEIN"/>
    <property type="match status" value="1"/>
</dbReference>
<feature type="region of interest" description="Disordered" evidence="1">
    <location>
        <begin position="56"/>
        <end position="79"/>
    </location>
</feature>
<evidence type="ECO:0000256" key="1">
    <source>
        <dbReference type="SAM" id="MobiDB-lite"/>
    </source>
</evidence>
<dbReference type="VEuPathDB" id="TriTrypDB:TcIL3000_9_2360"/>
<keyword evidence="2" id="KW-1133">Transmembrane helix</keyword>
<sequence length="213" mass="23005">MLPLRFDTRGECGSFPNLWIIIGFSCSGILLLLLIPLLLLARYFHGRATTARLRKSIKARQRGNSISSGPPNRLRSSSVRCGGGAVGGAPIALGGGHDVVGQSPWKPASAHNFVVSEEGPGPALPYPPVSTPQQIDYASHDVNTSLTPAHCYPQECTGYAPEAVEPEEPVPQYTLDNVITVDSPPPYVMEEAETQPNLKRRNSRVSFVGEFRT</sequence>
<evidence type="ECO:0000256" key="2">
    <source>
        <dbReference type="SAM" id="Phobius"/>
    </source>
</evidence>
<feature type="compositionally biased region" description="Polar residues" evidence="1">
    <location>
        <begin position="62"/>
        <end position="79"/>
    </location>
</feature>
<feature type="transmembrane region" description="Helical" evidence="2">
    <location>
        <begin position="20"/>
        <end position="44"/>
    </location>
</feature>
<evidence type="ECO:0000313" key="3">
    <source>
        <dbReference type="EMBL" id="CCC92839.1"/>
    </source>
</evidence>
<protein>
    <submittedName>
        <fullName evidence="3">Uncharacterized protein</fullName>
    </submittedName>
</protein>
<reference evidence="3" key="1">
    <citation type="journal article" date="2012" name="Proc. Natl. Acad. Sci. U.S.A.">
        <title>Antigenic diversity is generated by distinct evolutionary mechanisms in African trypanosome species.</title>
        <authorList>
            <person name="Jackson A.P."/>
            <person name="Berry A."/>
            <person name="Aslett M."/>
            <person name="Allison H.C."/>
            <person name="Burton P."/>
            <person name="Vavrova-Anderson J."/>
            <person name="Brown R."/>
            <person name="Browne H."/>
            <person name="Corton N."/>
            <person name="Hauser H."/>
            <person name="Gamble J."/>
            <person name="Gilderthorp R."/>
            <person name="Marcello L."/>
            <person name="McQuillan J."/>
            <person name="Otto T.D."/>
            <person name="Quail M.A."/>
            <person name="Sanders M.J."/>
            <person name="van Tonder A."/>
            <person name="Ginger M.L."/>
            <person name="Field M.C."/>
            <person name="Barry J.D."/>
            <person name="Hertz-Fowler C."/>
            <person name="Berriman M."/>
        </authorList>
    </citation>
    <scope>NUCLEOTIDE SEQUENCE</scope>
    <source>
        <strain evidence="3">IL3000</strain>
    </source>
</reference>
<keyword evidence="2" id="KW-0472">Membrane</keyword>
<organism evidence="3">
    <name type="scientific">Trypanosoma congolense (strain IL3000)</name>
    <dbReference type="NCBI Taxonomy" id="1068625"/>
    <lineage>
        <taxon>Eukaryota</taxon>
        <taxon>Discoba</taxon>
        <taxon>Euglenozoa</taxon>
        <taxon>Kinetoplastea</taxon>
        <taxon>Metakinetoplastina</taxon>
        <taxon>Trypanosomatida</taxon>
        <taxon>Trypanosomatidae</taxon>
        <taxon>Trypanosoma</taxon>
        <taxon>Nannomonas</taxon>
    </lineage>
</organism>
<gene>
    <name evidence="3" type="ORF">TCIL3000_9_2360</name>
</gene>
<proteinExistence type="predicted"/>
<dbReference type="EMBL" id="HE575322">
    <property type="protein sequence ID" value="CCC92839.1"/>
    <property type="molecule type" value="Genomic_DNA"/>
</dbReference>
<dbReference type="AlphaFoldDB" id="G0UTX5"/>
<name>G0UTX5_TRYCI</name>